<feature type="transmembrane region" description="Helical" evidence="1">
    <location>
        <begin position="201"/>
        <end position="222"/>
    </location>
</feature>
<sequence length="275" mass="31024">MYEYDTEYNGGNYSNTTYKTIANTKTQHKLLGLTSIFLGIGMLITVLFAGVLTAIPAVQKLAANAFDQTSNSASMLSLIFIATLIFQFILSLVLQMVFSYKRVEKINWVGALIGYSLMVAVATFNLTVVTMFVQMYTNIEGYKIVCTFAIPVLIVITMGVLAYFGKINFSKYYWLISIALIAGLICFIVSYFLIFTGAGELFYNVYLALTIMAVTAIIGVNFEMIRKFSNSLTENKIPDEKKIIMTSSIIFAFNIYLLFITLIWKMMRVFFRNSK</sequence>
<evidence type="ECO:0000313" key="2">
    <source>
        <dbReference type="EMBL" id="QJG66930.1"/>
    </source>
</evidence>
<organism evidence="2 3">
    <name type="scientific">Mycoplasma phocoenae</name>
    <dbReference type="NCBI Taxonomy" id="754517"/>
    <lineage>
        <taxon>Bacteria</taxon>
        <taxon>Bacillati</taxon>
        <taxon>Mycoplasmatota</taxon>
        <taxon>Mollicutes</taxon>
        <taxon>Mycoplasmataceae</taxon>
        <taxon>Mycoplasma</taxon>
    </lineage>
</organism>
<name>A0A858U378_9MOLU</name>
<feature type="transmembrane region" description="Helical" evidence="1">
    <location>
        <begin position="243"/>
        <end position="264"/>
    </location>
</feature>
<reference evidence="2 3" key="1">
    <citation type="submission" date="2020-04" db="EMBL/GenBank/DDBJ databases">
        <title>Novel Mycoplasma species detected in Phocoena phocoena (harbor porpoise) from the USA.</title>
        <authorList>
            <person name="Volokhov D.V."/>
        </authorList>
    </citation>
    <scope>NUCLEOTIDE SEQUENCE [LARGE SCALE GENOMIC DNA]</scope>
    <source>
        <strain evidence="2 3">Phocoena C-264-GEN</strain>
    </source>
</reference>
<dbReference type="EMBL" id="CP051481">
    <property type="protein sequence ID" value="QJG66930.1"/>
    <property type="molecule type" value="Genomic_DNA"/>
</dbReference>
<protein>
    <submittedName>
        <fullName evidence="2">Uncharacterized protein</fullName>
    </submittedName>
</protein>
<evidence type="ECO:0000313" key="3">
    <source>
        <dbReference type="Proteomes" id="UP000501060"/>
    </source>
</evidence>
<feature type="transmembrane region" description="Helical" evidence="1">
    <location>
        <begin position="142"/>
        <end position="165"/>
    </location>
</feature>
<accession>A0A858U378</accession>
<keyword evidence="1" id="KW-1133">Transmembrane helix</keyword>
<keyword evidence="1" id="KW-0812">Transmembrane</keyword>
<dbReference type="Proteomes" id="UP000501060">
    <property type="component" value="Chromosome"/>
</dbReference>
<feature type="transmembrane region" description="Helical" evidence="1">
    <location>
        <begin position="172"/>
        <end position="195"/>
    </location>
</feature>
<proteinExistence type="predicted"/>
<feature type="transmembrane region" description="Helical" evidence="1">
    <location>
        <begin position="30"/>
        <end position="55"/>
    </location>
</feature>
<evidence type="ECO:0000256" key="1">
    <source>
        <dbReference type="SAM" id="Phobius"/>
    </source>
</evidence>
<gene>
    <name evidence="2" type="ORF">HGG69_01150</name>
</gene>
<keyword evidence="1" id="KW-0472">Membrane</keyword>
<dbReference type="KEGG" id="mphe:HGG69_01150"/>
<keyword evidence="3" id="KW-1185">Reference proteome</keyword>
<feature type="transmembrane region" description="Helical" evidence="1">
    <location>
        <begin position="112"/>
        <end position="136"/>
    </location>
</feature>
<dbReference type="NCBIfam" id="NF045951">
    <property type="entry name" value="MAG0110_fam"/>
    <property type="match status" value="1"/>
</dbReference>
<dbReference type="RefSeq" id="WP_169604981.1">
    <property type="nucleotide sequence ID" value="NZ_CP051481.1"/>
</dbReference>
<feature type="transmembrane region" description="Helical" evidence="1">
    <location>
        <begin position="75"/>
        <end position="100"/>
    </location>
</feature>
<dbReference type="AlphaFoldDB" id="A0A858U378"/>